<gene>
    <name evidence="2" type="ORF">APZ42_004189</name>
</gene>
<dbReference type="EMBL" id="LRGB01012595">
    <property type="protein sequence ID" value="KZR99807.1"/>
    <property type="molecule type" value="Genomic_DNA"/>
</dbReference>
<keyword evidence="1" id="KW-0812">Transmembrane</keyword>
<keyword evidence="3" id="KW-1185">Reference proteome</keyword>
<proteinExistence type="predicted"/>
<dbReference type="Proteomes" id="UP000076858">
    <property type="component" value="Unassembled WGS sequence"/>
</dbReference>
<accession>A0A164H7N6</accession>
<evidence type="ECO:0000256" key="1">
    <source>
        <dbReference type="SAM" id="Phobius"/>
    </source>
</evidence>
<keyword evidence="1" id="KW-1133">Transmembrane helix</keyword>
<dbReference type="AlphaFoldDB" id="A0A164H7N6"/>
<name>A0A164H7N6_9CRUS</name>
<comment type="caution">
    <text evidence="2">The sequence shown here is derived from an EMBL/GenBank/DDBJ whole genome shotgun (WGS) entry which is preliminary data.</text>
</comment>
<evidence type="ECO:0000313" key="3">
    <source>
        <dbReference type="Proteomes" id="UP000076858"/>
    </source>
</evidence>
<organism evidence="2 3">
    <name type="scientific">Daphnia magna</name>
    <dbReference type="NCBI Taxonomy" id="35525"/>
    <lineage>
        <taxon>Eukaryota</taxon>
        <taxon>Metazoa</taxon>
        <taxon>Ecdysozoa</taxon>
        <taxon>Arthropoda</taxon>
        <taxon>Crustacea</taxon>
        <taxon>Branchiopoda</taxon>
        <taxon>Diplostraca</taxon>
        <taxon>Cladocera</taxon>
        <taxon>Anomopoda</taxon>
        <taxon>Daphniidae</taxon>
        <taxon>Daphnia</taxon>
    </lineage>
</organism>
<feature type="transmembrane region" description="Helical" evidence="1">
    <location>
        <begin position="12"/>
        <end position="33"/>
    </location>
</feature>
<evidence type="ECO:0000313" key="2">
    <source>
        <dbReference type="EMBL" id="KZR99807.1"/>
    </source>
</evidence>
<sequence>MKFTVYKACVKFLVLEALLMMGCESSLYIIVYVRDPLVQESDSNYSYERSISGELIQPSSIDSVWVRYQLMS</sequence>
<protein>
    <submittedName>
        <fullName evidence="2">Uncharacterized protein</fullName>
    </submittedName>
</protein>
<keyword evidence="1" id="KW-0472">Membrane</keyword>
<reference evidence="2 3" key="1">
    <citation type="submission" date="2016-03" db="EMBL/GenBank/DDBJ databases">
        <title>EvidentialGene: Evidence-directed Construction of Genes on Genomes.</title>
        <authorList>
            <person name="Gilbert D.G."/>
            <person name="Choi J.-H."/>
            <person name="Mockaitis K."/>
            <person name="Colbourne J."/>
            <person name="Pfrender M."/>
        </authorList>
    </citation>
    <scope>NUCLEOTIDE SEQUENCE [LARGE SCALE GENOMIC DNA]</scope>
    <source>
        <strain evidence="2 3">Xinb3</strain>
        <tissue evidence="2">Complete organism</tissue>
    </source>
</reference>